<dbReference type="GO" id="GO:0034058">
    <property type="term" value="P:endosomal vesicle fusion"/>
    <property type="evidence" value="ECO:0007669"/>
    <property type="project" value="TreeGrafter"/>
</dbReference>
<feature type="region of interest" description="Disordered" evidence="1">
    <location>
        <begin position="301"/>
        <end position="326"/>
    </location>
</feature>
<organism evidence="3">
    <name type="scientific">Chromera velia CCMP2878</name>
    <dbReference type="NCBI Taxonomy" id="1169474"/>
    <lineage>
        <taxon>Eukaryota</taxon>
        <taxon>Sar</taxon>
        <taxon>Alveolata</taxon>
        <taxon>Colpodellida</taxon>
        <taxon>Chromeraceae</taxon>
        <taxon>Chromera</taxon>
    </lineage>
</organism>
<feature type="region of interest" description="Disordered" evidence="1">
    <location>
        <begin position="400"/>
        <end position="448"/>
    </location>
</feature>
<dbReference type="GO" id="GO:0006623">
    <property type="term" value="P:protein targeting to vacuole"/>
    <property type="evidence" value="ECO:0007669"/>
    <property type="project" value="InterPro"/>
</dbReference>
<accession>A0A0G4HQ12</accession>
<evidence type="ECO:0000313" key="3">
    <source>
        <dbReference type="EMBL" id="CEM46279.1"/>
    </source>
</evidence>
<feature type="region of interest" description="Disordered" evidence="1">
    <location>
        <begin position="1784"/>
        <end position="1807"/>
    </location>
</feature>
<name>A0A0G4HQ12_9ALVE</name>
<proteinExistence type="predicted"/>
<dbReference type="InterPro" id="IPR025941">
    <property type="entry name" value="Vps8_central_dom"/>
</dbReference>
<dbReference type="VEuPathDB" id="CryptoDB:Cvel_1224"/>
<feature type="compositionally biased region" description="Low complexity" evidence="1">
    <location>
        <begin position="434"/>
        <end position="446"/>
    </location>
</feature>
<dbReference type="GO" id="GO:0005770">
    <property type="term" value="C:late endosome"/>
    <property type="evidence" value="ECO:0007669"/>
    <property type="project" value="TreeGrafter"/>
</dbReference>
<feature type="compositionally biased region" description="Basic and acidic residues" evidence="1">
    <location>
        <begin position="503"/>
        <end position="519"/>
    </location>
</feature>
<gene>
    <name evidence="3" type="ORF">Cvel_1224</name>
</gene>
<dbReference type="Pfam" id="PF12816">
    <property type="entry name" value="TPR_Vps8"/>
    <property type="match status" value="1"/>
</dbReference>
<feature type="compositionally biased region" description="Low complexity" evidence="1">
    <location>
        <begin position="312"/>
        <end position="326"/>
    </location>
</feature>
<feature type="compositionally biased region" description="Low complexity" evidence="1">
    <location>
        <begin position="1792"/>
        <end position="1804"/>
    </location>
</feature>
<feature type="region of interest" description="Disordered" evidence="1">
    <location>
        <begin position="182"/>
        <end position="206"/>
    </location>
</feature>
<reference evidence="3" key="1">
    <citation type="submission" date="2014-11" db="EMBL/GenBank/DDBJ databases">
        <authorList>
            <person name="Otto D Thomas"/>
            <person name="Naeem Raeece"/>
        </authorList>
    </citation>
    <scope>NUCLEOTIDE SEQUENCE</scope>
</reference>
<dbReference type="PANTHER" id="PTHR12616:SF8">
    <property type="entry name" value="VACUOLAR PROTEIN SORTING-ASSOCIATED PROTEIN 8 HOMOLOG"/>
    <property type="match status" value="1"/>
</dbReference>
<sequence>MSGVEKETECSVADRLYGLGKSDADSFASSPFGWCASFEAHELAIGREPLPTIEETPSPLSALLRGEGLATQEEREESRERRLLSRADGPCLGSSSIVKVRSLPLSGIHAEGGGRPGRGSKGLPSVVTCSLDGRVTVVGTSRGACMLYDSRMRLRLAIDVPSDSTALAAVPSSSVGPVTALALSREGGGGGGQTGAQSLNNSQAGQASGKGSGAVAGFSNVASRGMGLMASVAASMATNVASSLGGVQTGSAGVPLFGLLVGMRGGALLLWEVQTGDAEKGEEGQWTARCLWGSLEIHGPPLQTGGPGTGGQTAASTSLTPASSPRPSTTYLVSALSFLRGGRQTALSADAAGNVQMLTFSKRFMATACERQLLIGEGGGDPSQQDKKGKTRTLEAVVSIVPLPRVSPSSSSSSPTPSGGSGGSHTVQQHQPISSSSSASSHQTAAAEEESVDHASVVALACSSTVLVLSLHPTVAPLYRLDFSSVSSFPSGQQTAGGSPLPDTDRIFDREGGRGESEANKGKFSSCCAWLRPFPGQQSALSMAPLLAVANGHTLVLLAVKPRGRGKSGSSTSSARDPEGRQQLANAGGGAGGESGLLSVRVGLEGQVLRRESLGDAVLALHSLGGSLFCVLSSTGVLSVLQVHPCEPKLTDTKAQHRSRRGEELDGVEQDSSLWQIGLVWKQEVELSSMLFRNLPPPPGADAGVTPPPLSYHSTVATAPLAQLPVRRQKQPKVEADGGDPTDSAPPRLVLVGLHGASTLHVRGWWDVLSEFLGGTSGVTGGEGKGKPPPDPWHWCLAICLALLKGLVPPLLDVSVQMTQRRVAVGRMAEMVCRGMLTGAMEEKEVEAEKWKTICAVVVEMGIAAGLQELVFRGSLDSARSVRIQGRGEREGLGILLCLLEKQMRTVKPGESVDSEALSEVLDEFARAVQPEKCMSLSPALVPSEGRQADSVNGPSAPEATSPLWRDAVSEATQLSKTAPDTVRLLASATWLLGPGGLSARGPGQEDNQTVVLRAARALLSLRLQRLIARCDPTGVDLDKATRQCRQSRLHSALAYLHTTILRDFEGPLADMLVAASAPSPPSGRLLLLVPYRKNGSPGSVLGGGGEEVQEPAPGCKSVLVRRLFFFLQMCCEGQQFPLGRASPCPVVTPSSVLPSVLNMLCRLPSTHSSGSSRAKGVGGMGLEDSQSMRGAAVAIGSAPPVFLALVQLSPFLLFRVLSSSFLCDHSRAILSGPPSLDGNEKEGGEEDEDDALVLGSLGQERPISLRQVLRHLEEAVLRCCHALREVAVGLEDEYEKRQGNLGEGTNGVDLYSGSGSMSDGCVTRRRGGGVDWCRRTASACEHEFHLLIARVRVVIGLSLPVSVSLLGVLTALVEEKEKLDTERRDGLVVREGTGLREAKEAETLLLHLIRLEAQLASDGLNSSDSSRLTVRGDTGKSLAFSCREKGLPGPAAWLFWMRGEWVEFLETLAAVPSLHAPLFDILTWVVSAASLLHQEVPVKNEAVLQRKKKALMEEGKRLRSSLPWVGWSVGGSDRGAQGGNVELPCWEDARGVSRAVLSVVPLLVRTGCQRACDVICSIFESPLTSHAKSSTELGEETVSGVAQSGAQEVVAALDAHPRLQMRFLSCLIDVPDPKAQKRAMEFLGTGPESGGFYEHCCQLYVLLLSEGFGAGGEEEEGKGQEQAQKAEEQCVRFLTDHFERLPVDACLRSCIERGALAPAVCLLERSRDLDGAAELLKGAFVDGLGRLREAVFSCVVGSHDGEGDSPLSRLLGRMQREQAVLHPSVSENADSSLPSAPSSSLPSRTYVPSPSDLEGVEEYCLCLRVIRQAAALCSRNRRVFPQSQMEDLWFGFLSDLVAPPSLLSGSLQKTGGEGGKVTCLNRLLGSLVGVVLEEGMGPFLHQSLPLAVQGLLSKYGQCEWSVFENSVLSILRDFESERSLFQGAEKIARGESFGKFEGLKKRKSRALCTVDKTHQIMCAACSGLLSAAPPPSAATLADESSREAEASLQEHQMNRDLLIVSREGRAFHAACAPVLQTAADRFATLRSSLLRGPCKRRAGPAMTTR</sequence>
<evidence type="ECO:0000256" key="1">
    <source>
        <dbReference type="SAM" id="MobiDB-lite"/>
    </source>
</evidence>
<dbReference type="PANTHER" id="PTHR12616">
    <property type="entry name" value="VACUOLAR PROTEIN SORTING VPS41"/>
    <property type="match status" value="1"/>
</dbReference>
<protein>
    <recommendedName>
        <fullName evidence="2">Vacuolar protein sorting-associated protein 8 central domain-containing protein</fullName>
    </recommendedName>
</protein>
<feature type="domain" description="Vacuolar protein sorting-associated protein 8 central" evidence="2">
    <location>
        <begin position="1023"/>
        <end position="1161"/>
    </location>
</feature>
<dbReference type="GO" id="GO:0030897">
    <property type="term" value="C:HOPS complex"/>
    <property type="evidence" value="ECO:0007669"/>
    <property type="project" value="TreeGrafter"/>
</dbReference>
<dbReference type="EMBL" id="CDMZ01003417">
    <property type="protein sequence ID" value="CEM46279.1"/>
    <property type="molecule type" value="Genomic_DNA"/>
</dbReference>
<feature type="region of interest" description="Disordered" evidence="1">
    <location>
        <begin position="723"/>
        <end position="747"/>
    </location>
</feature>
<dbReference type="InterPro" id="IPR045111">
    <property type="entry name" value="Vps41/Vps8"/>
</dbReference>
<feature type="region of interest" description="Disordered" evidence="1">
    <location>
        <begin position="489"/>
        <end position="519"/>
    </location>
</feature>
<feature type="region of interest" description="Disordered" evidence="1">
    <location>
        <begin position="561"/>
        <end position="592"/>
    </location>
</feature>
<feature type="compositionally biased region" description="Low complexity" evidence="1">
    <location>
        <begin position="400"/>
        <end position="418"/>
    </location>
</feature>
<evidence type="ECO:0000259" key="2">
    <source>
        <dbReference type="Pfam" id="PF12816"/>
    </source>
</evidence>